<dbReference type="AlphaFoldDB" id="A0A182U1R1"/>
<keyword evidence="2" id="KW-1185">Reference proteome</keyword>
<dbReference type="EnsemblMetazoa" id="AMEC012309-RA">
    <property type="protein sequence ID" value="AMEC012309-PA"/>
    <property type="gene ID" value="AMEC012309"/>
</dbReference>
<sequence length="105" mass="11252">MGKTKLCPSASPRGESWLGHTCSSGSEQVGCFGGLSLLLLLAAMAGPDGCWNAFRPSFVGLSQPPDSSEDVGGLVVVRQNRFKRSSRRFSCCCSSGKKMEKKMQF</sequence>
<name>A0A182U1R1_9DIPT</name>
<accession>A0A182U1R1</accession>
<evidence type="ECO:0000313" key="1">
    <source>
        <dbReference type="EnsemblMetazoa" id="AMEC012309-PA"/>
    </source>
</evidence>
<proteinExistence type="predicted"/>
<reference evidence="1" key="2">
    <citation type="submission" date="2020-05" db="UniProtKB">
        <authorList>
            <consortium name="EnsemblMetazoa"/>
        </authorList>
    </citation>
    <scope>IDENTIFICATION</scope>
    <source>
        <strain evidence="1">CM1001059</strain>
    </source>
</reference>
<dbReference type="Proteomes" id="UP000075902">
    <property type="component" value="Unassembled WGS sequence"/>
</dbReference>
<evidence type="ECO:0000313" key="2">
    <source>
        <dbReference type="Proteomes" id="UP000075902"/>
    </source>
</evidence>
<protein>
    <submittedName>
        <fullName evidence="1">Uncharacterized protein</fullName>
    </submittedName>
</protein>
<dbReference type="VEuPathDB" id="VectorBase:AMEC012309"/>
<reference evidence="2" key="1">
    <citation type="submission" date="2014-01" db="EMBL/GenBank/DDBJ databases">
        <title>The Genome Sequence of Anopheles melas CM1001059_A (V2).</title>
        <authorList>
            <consortium name="The Broad Institute Genomics Platform"/>
            <person name="Neafsey D.E."/>
            <person name="Besansky N."/>
            <person name="Howell P."/>
            <person name="Walton C."/>
            <person name="Young S.K."/>
            <person name="Zeng Q."/>
            <person name="Gargeya S."/>
            <person name="Fitzgerald M."/>
            <person name="Haas B."/>
            <person name="Abouelleil A."/>
            <person name="Allen A.W."/>
            <person name="Alvarado L."/>
            <person name="Arachchi H.M."/>
            <person name="Berlin A.M."/>
            <person name="Chapman S.B."/>
            <person name="Gainer-Dewar J."/>
            <person name="Goldberg J."/>
            <person name="Griggs A."/>
            <person name="Gujja S."/>
            <person name="Hansen M."/>
            <person name="Howarth C."/>
            <person name="Imamovic A."/>
            <person name="Ireland A."/>
            <person name="Larimer J."/>
            <person name="McCowan C."/>
            <person name="Murphy C."/>
            <person name="Pearson M."/>
            <person name="Poon T.W."/>
            <person name="Priest M."/>
            <person name="Roberts A."/>
            <person name="Saif S."/>
            <person name="Shea T."/>
            <person name="Sisk P."/>
            <person name="Sykes S."/>
            <person name="Wortman J."/>
            <person name="Nusbaum C."/>
            <person name="Birren B."/>
        </authorList>
    </citation>
    <scope>NUCLEOTIDE SEQUENCE [LARGE SCALE GENOMIC DNA]</scope>
    <source>
        <strain evidence="2">CM1001059</strain>
    </source>
</reference>
<organism evidence="1 2">
    <name type="scientific">Anopheles melas</name>
    <dbReference type="NCBI Taxonomy" id="34690"/>
    <lineage>
        <taxon>Eukaryota</taxon>
        <taxon>Metazoa</taxon>
        <taxon>Ecdysozoa</taxon>
        <taxon>Arthropoda</taxon>
        <taxon>Hexapoda</taxon>
        <taxon>Insecta</taxon>
        <taxon>Pterygota</taxon>
        <taxon>Neoptera</taxon>
        <taxon>Endopterygota</taxon>
        <taxon>Diptera</taxon>
        <taxon>Nematocera</taxon>
        <taxon>Culicoidea</taxon>
        <taxon>Culicidae</taxon>
        <taxon>Anophelinae</taxon>
        <taxon>Anopheles</taxon>
    </lineage>
</organism>